<proteinExistence type="predicted"/>
<organism evidence="2 3">
    <name type="scientific">Octadecabacter dasysiphoniae</name>
    <dbReference type="NCBI Taxonomy" id="2909341"/>
    <lineage>
        <taxon>Bacteria</taxon>
        <taxon>Pseudomonadati</taxon>
        <taxon>Pseudomonadota</taxon>
        <taxon>Alphaproteobacteria</taxon>
        <taxon>Rhodobacterales</taxon>
        <taxon>Roseobacteraceae</taxon>
        <taxon>Octadecabacter</taxon>
    </lineage>
</organism>
<evidence type="ECO:0008006" key="4">
    <source>
        <dbReference type="Google" id="ProtNLM"/>
    </source>
</evidence>
<dbReference type="RefSeq" id="WP_235224371.1">
    <property type="nucleotide sequence ID" value="NZ_JAKGAQ010000001.1"/>
</dbReference>
<evidence type="ECO:0000256" key="1">
    <source>
        <dbReference type="SAM" id="SignalP"/>
    </source>
</evidence>
<keyword evidence="1" id="KW-0732">Signal</keyword>
<accession>A0ABS9CSQ6</accession>
<evidence type="ECO:0000313" key="3">
    <source>
        <dbReference type="Proteomes" id="UP001200557"/>
    </source>
</evidence>
<feature type="chain" id="PRO_5046662034" description="Secreted protein" evidence="1">
    <location>
        <begin position="20"/>
        <end position="126"/>
    </location>
</feature>
<sequence length="126" mass="13683">MQPKSFLLIALLAPQTAAAFGDLDCITIESCENGGCGPRVEPFAVMFDWSDETATVEAVDVQDTLAWTFTGESEDRLASVLEYGDLTETESLLRIEASGLDITAYYTFKTPSVTTWVATCDVRKAA</sequence>
<comment type="caution">
    <text evidence="2">The sequence shown here is derived from an EMBL/GenBank/DDBJ whole genome shotgun (WGS) entry which is preliminary data.</text>
</comment>
<protein>
    <recommendedName>
        <fullName evidence="4">Secreted protein</fullName>
    </recommendedName>
</protein>
<feature type="signal peptide" evidence="1">
    <location>
        <begin position="1"/>
        <end position="19"/>
    </location>
</feature>
<dbReference type="EMBL" id="JAKGAQ010000001">
    <property type="protein sequence ID" value="MCF2870261.1"/>
    <property type="molecule type" value="Genomic_DNA"/>
</dbReference>
<gene>
    <name evidence="2" type="ORF">L0664_04205</name>
</gene>
<reference evidence="2 3" key="1">
    <citation type="submission" date="2022-01" db="EMBL/GenBank/DDBJ databases">
        <title>Octadecabacter sp. nov., isolated from a marine alga.</title>
        <authorList>
            <person name="Jin M.S."/>
            <person name="Kim H.M."/>
            <person name="Han D.M."/>
            <person name="Jung J.J."/>
            <person name="Jeon C.O."/>
        </authorList>
    </citation>
    <scope>NUCLEOTIDE SEQUENCE [LARGE SCALE GENOMIC DNA]</scope>
    <source>
        <strain evidence="2 3">G9-8</strain>
    </source>
</reference>
<evidence type="ECO:0000313" key="2">
    <source>
        <dbReference type="EMBL" id="MCF2870261.1"/>
    </source>
</evidence>
<keyword evidence="3" id="KW-1185">Reference proteome</keyword>
<name>A0ABS9CSQ6_9RHOB</name>
<dbReference type="Proteomes" id="UP001200557">
    <property type="component" value="Unassembled WGS sequence"/>
</dbReference>